<evidence type="ECO:0000313" key="3">
    <source>
        <dbReference type="Proteomes" id="UP000000361"/>
    </source>
</evidence>
<dbReference type="GeneID" id="93454387"/>
<dbReference type="InterPro" id="IPR052729">
    <property type="entry name" value="Acyl/Acetyltrans_Enzymes"/>
</dbReference>
<dbReference type="EnsemblBacteria" id="ABL73025">
    <property type="protein sequence ID" value="ABL73025"/>
    <property type="gene ID" value="Pden_4965"/>
</dbReference>
<name>A1BBY1_PARDP</name>
<dbReference type="Gene3D" id="3.40.630.90">
    <property type="match status" value="1"/>
</dbReference>
<keyword evidence="2" id="KW-0614">Plasmid</keyword>
<evidence type="ECO:0000259" key="1">
    <source>
        <dbReference type="PROSITE" id="PS51186"/>
    </source>
</evidence>
<dbReference type="EMBL" id="CP000491">
    <property type="protein sequence ID" value="ABL73025.1"/>
    <property type="molecule type" value="Genomic_DNA"/>
</dbReference>
<dbReference type="OrthoDB" id="8453373at2"/>
<evidence type="ECO:0000313" key="2">
    <source>
        <dbReference type="EMBL" id="ABL73025.1"/>
    </source>
</evidence>
<dbReference type="InterPro" id="IPR000182">
    <property type="entry name" value="GNAT_dom"/>
</dbReference>
<keyword evidence="2" id="KW-0808">Transferase</keyword>
<dbReference type="GO" id="GO:0016747">
    <property type="term" value="F:acyltransferase activity, transferring groups other than amino-acyl groups"/>
    <property type="evidence" value="ECO:0007669"/>
    <property type="project" value="InterPro"/>
</dbReference>
<dbReference type="PANTHER" id="PTHR47237">
    <property type="entry name" value="SLL0310 PROTEIN"/>
    <property type="match status" value="1"/>
</dbReference>
<protein>
    <submittedName>
        <fullName evidence="2">GCN5-related N-acetyltransferase</fullName>
    </submittedName>
</protein>
<dbReference type="Gene3D" id="3.40.630.30">
    <property type="match status" value="1"/>
</dbReference>
<dbReference type="Proteomes" id="UP000000361">
    <property type="component" value="Chromosome 1"/>
</dbReference>
<feature type="domain" description="N-acetyltransferase" evidence="1">
    <location>
        <begin position="7"/>
        <end position="142"/>
    </location>
</feature>
<proteinExistence type="predicted"/>
<dbReference type="CDD" id="cd04301">
    <property type="entry name" value="NAT_SF"/>
    <property type="match status" value="1"/>
</dbReference>
<dbReference type="eggNOG" id="COG0456">
    <property type="taxonomic scope" value="Bacteria"/>
</dbReference>
<dbReference type="AlphaFoldDB" id="A1BBY1"/>
<dbReference type="Pfam" id="PF13508">
    <property type="entry name" value="Acetyltransf_7"/>
    <property type="match status" value="1"/>
</dbReference>
<keyword evidence="3" id="KW-1185">Reference proteome</keyword>
<dbReference type="PROSITE" id="PS51186">
    <property type="entry name" value="GNAT"/>
    <property type="match status" value="1"/>
</dbReference>
<dbReference type="InterPro" id="IPR016181">
    <property type="entry name" value="Acyl_CoA_acyltransferase"/>
</dbReference>
<dbReference type="KEGG" id="pde:Pden_4965"/>
<geneLocation type="plasmid" evidence="3">
    <name>pPD1222</name>
</geneLocation>
<dbReference type="HOGENOM" id="CLU_063450_1_0_5"/>
<gene>
    <name evidence="2" type="ordered locus">Pden_4965</name>
</gene>
<dbReference type="SUPFAM" id="SSF55729">
    <property type="entry name" value="Acyl-CoA N-acyltransferases (Nat)"/>
    <property type="match status" value="1"/>
</dbReference>
<dbReference type="InterPro" id="IPR041496">
    <property type="entry name" value="YitH/HolE_GNAT"/>
</dbReference>
<organism evidence="2 3">
    <name type="scientific">Paracoccus denitrificans (strain Pd 1222)</name>
    <dbReference type="NCBI Taxonomy" id="318586"/>
    <lineage>
        <taxon>Bacteria</taxon>
        <taxon>Pseudomonadati</taxon>
        <taxon>Pseudomonadota</taxon>
        <taxon>Alphaproteobacteria</taxon>
        <taxon>Rhodobacterales</taxon>
        <taxon>Paracoccaceae</taxon>
        <taxon>Paracoccus</taxon>
    </lineage>
</organism>
<sequence length="277" mass="29137">MQIATDPVLTRFEPDHIPQAVELSRLEHWPHRPEDWALIHGLSRGVVALSGGRVVGTAMATVFGPVGMMNMIIVGPDMRGRGLGRRLMEGAMALAAPREWRLVATEAGLPLYRKLGFAEQGRIVQHQGILTGTAAPAGIDWAGEDDLDAIAGIDRDATGADRAPLIRALPHAGRIAVLRRAGGIAGYAALRPFGRGEVAGPVVATDADEARDLLSFLLSDRAGQFLRVDTTEDSGLASWLTGLGLAHVGGGIGMSRGTPAARSGDFHRFALAAQALG</sequence>
<accession>A1BBY1</accession>
<reference evidence="3" key="1">
    <citation type="submission" date="2006-12" db="EMBL/GenBank/DDBJ databases">
        <title>Complete sequence of plasmid 1 of Paracoccus denitrificans PD1222.</title>
        <authorList>
            <person name="Copeland A."/>
            <person name="Lucas S."/>
            <person name="Lapidus A."/>
            <person name="Barry K."/>
            <person name="Detter J.C."/>
            <person name="Glavina del Rio T."/>
            <person name="Hammon N."/>
            <person name="Israni S."/>
            <person name="Dalin E."/>
            <person name="Tice H."/>
            <person name="Pitluck S."/>
            <person name="Munk A.C."/>
            <person name="Brettin T."/>
            <person name="Bruce D."/>
            <person name="Han C."/>
            <person name="Tapia R."/>
            <person name="Gilna P."/>
            <person name="Schmutz J."/>
            <person name="Larimer F."/>
            <person name="Land M."/>
            <person name="Hauser L."/>
            <person name="Kyrpides N."/>
            <person name="Lykidis A."/>
            <person name="Spiro S."/>
            <person name="Richardson D.J."/>
            <person name="Moir J.W.B."/>
            <person name="Ferguson S.J."/>
            <person name="van Spanning R.J.M."/>
            <person name="Richardson P."/>
        </authorList>
    </citation>
    <scope>NUCLEOTIDE SEQUENCE [LARGE SCALE GENOMIC DNA]</scope>
    <source>
        <strain evidence="3">Pd 1222</strain>
        <plasmid evidence="3">pPD1222</plasmid>
    </source>
</reference>
<dbReference type="RefSeq" id="WP_011751183.1">
    <property type="nucleotide sequence ID" value="NC_008688.1"/>
</dbReference>
<dbReference type="PANTHER" id="PTHR47237:SF2">
    <property type="entry name" value="BLL4206 PROTEIN"/>
    <property type="match status" value="1"/>
</dbReference>
<dbReference type="Pfam" id="PF18014">
    <property type="entry name" value="Acetyltransf_18"/>
    <property type="match status" value="1"/>
</dbReference>